<dbReference type="Proteomes" id="UP000664265">
    <property type="component" value="Unassembled WGS sequence"/>
</dbReference>
<sequence>MSQLVTDNADIPTIFEYVLGILWWKVSGRRGKVLDYLKLSLDANLLPITHAAGGEADIVYEYKACKDYPEHSLLLEATLADGTNQRRMEMEPVSRHLGNHLIKTGNLKSYCVFATTYLHINVISDFRARKNITYFDSQDYDKYVTGLKIIPLDTDDLRHIIEEQITYVQLYKHFERAHNSAEMHPKKWYDQYVNIESSDLYQHNETPYMIAAEPTPDK</sequence>
<comment type="caution">
    <text evidence="1">The sequence shown here is derived from an EMBL/GenBank/DDBJ whole genome shotgun (WGS) entry which is preliminary data.</text>
</comment>
<reference evidence="1 2" key="1">
    <citation type="submission" date="2021-01" db="EMBL/GenBank/DDBJ databases">
        <title>Prevotella A2931 sp. nov.</title>
        <authorList>
            <person name="Buhl M."/>
            <person name="Oberhettinger P."/>
        </authorList>
    </citation>
    <scope>NUCLEOTIDE SEQUENCE [LARGE SCALE GENOMIC DNA]</scope>
    <source>
        <strain evidence="1 2">A2931</strain>
    </source>
</reference>
<keyword evidence="2" id="KW-1185">Reference proteome</keyword>
<keyword evidence="1" id="KW-0378">Hydrolase</keyword>
<evidence type="ECO:0000313" key="1">
    <source>
        <dbReference type="EMBL" id="MBO1364142.1"/>
    </source>
</evidence>
<dbReference type="EMBL" id="JAERMS010000039">
    <property type="protein sequence ID" value="MBO1364142.1"/>
    <property type="molecule type" value="Genomic_DNA"/>
</dbReference>
<dbReference type="GO" id="GO:0004519">
    <property type="term" value="F:endonuclease activity"/>
    <property type="evidence" value="ECO:0007669"/>
    <property type="project" value="UniProtKB-KW"/>
</dbReference>
<keyword evidence="1" id="KW-0255">Endonuclease</keyword>
<accession>A0ABS3M7J6</accession>
<dbReference type="Gene3D" id="3.40.91.50">
    <property type="match status" value="1"/>
</dbReference>
<dbReference type="InterPro" id="IPR018573">
    <property type="entry name" value="Restrct_endonuc_II_AlwI"/>
</dbReference>
<gene>
    <name evidence="1" type="ORF">JHU38_10250</name>
</gene>
<evidence type="ECO:0000313" key="2">
    <source>
        <dbReference type="Proteomes" id="UP000664265"/>
    </source>
</evidence>
<name>A0ABS3M7J6_9BACT</name>
<dbReference type="Pfam" id="PF09491">
    <property type="entry name" value="RE_AlwI"/>
    <property type="match status" value="1"/>
</dbReference>
<protein>
    <submittedName>
        <fullName evidence="1">AlwI family type II restriction endonuclease</fullName>
    </submittedName>
</protein>
<proteinExistence type="predicted"/>
<organism evidence="1 2">
    <name type="scientific">Prevotella illustrans</name>
    <dbReference type="NCBI Taxonomy" id="2800387"/>
    <lineage>
        <taxon>Bacteria</taxon>
        <taxon>Pseudomonadati</taxon>
        <taxon>Bacteroidota</taxon>
        <taxon>Bacteroidia</taxon>
        <taxon>Bacteroidales</taxon>
        <taxon>Prevotellaceae</taxon>
        <taxon>Prevotella</taxon>
    </lineage>
</organism>
<keyword evidence="1" id="KW-0540">Nuclease</keyword>